<evidence type="ECO:0000313" key="1">
    <source>
        <dbReference type="EMBL" id="CRZ98534.1"/>
    </source>
</evidence>
<reference evidence="3 4" key="1">
    <citation type="submission" date="2015-07" db="EMBL/GenBank/DDBJ databases">
        <authorList>
            <consortium name="Pathogen Informatics"/>
        </authorList>
    </citation>
    <scope>NUCLEOTIDE SEQUENCE [LARGE SCALE GENOMIC DNA]</scope>
    <source>
        <strain evidence="2 3">A316</strain>
        <strain evidence="1 4">A51</strain>
    </source>
</reference>
<accession>A0A655V122</accession>
<dbReference type="EMBL" id="CWQY01000014">
    <property type="protein sequence ID" value="CSC77690.1"/>
    <property type="molecule type" value="Genomic_DNA"/>
</dbReference>
<sequence>MIAFIEQHFRNPAHPRPANANKVDRFYTAHLWHHSANLGEVLGMFNRHNSVLVIR</sequence>
<dbReference type="AlphaFoldDB" id="A0A655V122"/>
<evidence type="ECO:0000313" key="3">
    <source>
        <dbReference type="Proteomes" id="UP000041770"/>
    </source>
</evidence>
<evidence type="ECO:0000313" key="2">
    <source>
        <dbReference type="EMBL" id="CSC77690.1"/>
    </source>
</evidence>
<protein>
    <submittedName>
        <fullName evidence="1">Uncharacterized protein</fullName>
    </submittedName>
</protein>
<dbReference type="Proteomes" id="UP000041770">
    <property type="component" value="Unassembled WGS sequence"/>
</dbReference>
<organism evidence="1 4">
    <name type="scientific">Vibrio cholerae</name>
    <dbReference type="NCBI Taxonomy" id="666"/>
    <lineage>
        <taxon>Bacteria</taxon>
        <taxon>Pseudomonadati</taxon>
        <taxon>Pseudomonadota</taxon>
        <taxon>Gammaproteobacteria</taxon>
        <taxon>Vibrionales</taxon>
        <taxon>Vibrionaceae</taxon>
        <taxon>Vibrio</taxon>
    </lineage>
</organism>
<gene>
    <name evidence="1" type="ORF">ERS013165_00731</name>
    <name evidence="2" type="ORF">ERS013200_02237</name>
</gene>
<dbReference type="EMBL" id="CWOW01000002">
    <property type="protein sequence ID" value="CRZ98534.1"/>
    <property type="molecule type" value="Genomic_DNA"/>
</dbReference>
<name>A0A655V122_VIBCL</name>
<evidence type="ECO:0000313" key="4">
    <source>
        <dbReference type="Proteomes" id="UP000044806"/>
    </source>
</evidence>
<dbReference type="Proteomes" id="UP000044806">
    <property type="component" value="Unassembled WGS sequence"/>
</dbReference>
<proteinExistence type="predicted"/>